<dbReference type="EMBL" id="JBHSWV010000253">
    <property type="protein sequence ID" value="MFC6766472.1"/>
    <property type="molecule type" value="Genomic_DNA"/>
</dbReference>
<evidence type="ECO:0000313" key="1">
    <source>
        <dbReference type="EMBL" id="MFC6766472.1"/>
    </source>
</evidence>
<proteinExistence type="predicted"/>
<evidence type="ECO:0000313" key="2">
    <source>
        <dbReference type="Proteomes" id="UP001596383"/>
    </source>
</evidence>
<dbReference type="RefSeq" id="WP_273739434.1">
    <property type="nucleotide sequence ID" value="NZ_JAQIVI010000253.1"/>
</dbReference>
<accession>A0ABD5SN61</accession>
<dbReference type="AlphaFoldDB" id="A0ABD5SN61"/>
<sequence>MGLTRRSMFSGVGVGTIAILAGCSGSDVGGIGGGLTVDDTSAETTTFGNVVLSVAVSNTSGSSKSDALIGQVDMTGGDTYTERRDITVDGEQSNTYELEFDIDFSESLSASEFEYSARIES</sequence>
<dbReference type="PROSITE" id="PS51257">
    <property type="entry name" value="PROKAR_LIPOPROTEIN"/>
    <property type="match status" value="1"/>
</dbReference>
<protein>
    <submittedName>
        <fullName evidence="1">Uncharacterized protein</fullName>
    </submittedName>
</protein>
<reference evidence="1 2" key="1">
    <citation type="journal article" date="2019" name="Int. J. Syst. Evol. Microbiol.">
        <title>The Global Catalogue of Microorganisms (GCM) 10K type strain sequencing project: providing services to taxonomists for standard genome sequencing and annotation.</title>
        <authorList>
            <consortium name="The Broad Institute Genomics Platform"/>
            <consortium name="The Broad Institute Genome Sequencing Center for Infectious Disease"/>
            <person name="Wu L."/>
            <person name="Ma J."/>
        </authorList>
    </citation>
    <scope>NUCLEOTIDE SEQUENCE [LARGE SCALE GENOMIC DNA]</scope>
    <source>
        <strain evidence="1 2">LMG 29247</strain>
    </source>
</reference>
<comment type="caution">
    <text evidence="1">The sequence shown here is derived from an EMBL/GenBank/DDBJ whole genome shotgun (WGS) entry which is preliminary data.</text>
</comment>
<dbReference type="Proteomes" id="UP001596383">
    <property type="component" value="Unassembled WGS sequence"/>
</dbReference>
<keyword evidence="2" id="KW-1185">Reference proteome</keyword>
<name>A0ABD5SN61_9EURY</name>
<gene>
    <name evidence="1" type="ORF">ACFQE6_16190</name>
</gene>
<organism evidence="1 2">
    <name type="scientific">Natrinema soli</name>
    <dbReference type="NCBI Taxonomy" id="1930624"/>
    <lineage>
        <taxon>Archaea</taxon>
        <taxon>Methanobacteriati</taxon>
        <taxon>Methanobacteriota</taxon>
        <taxon>Stenosarchaea group</taxon>
        <taxon>Halobacteria</taxon>
        <taxon>Halobacteriales</taxon>
        <taxon>Natrialbaceae</taxon>
        <taxon>Natrinema</taxon>
    </lineage>
</organism>